<gene>
    <name evidence="2" type="ORF">K7472_01745</name>
</gene>
<feature type="transmembrane region" description="Helical" evidence="1">
    <location>
        <begin position="72"/>
        <end position="95"/>
    </location>
</feature>
<feature type="transmembrane region" description="Helical" evidence="1">
    <location>
        <begin position="136"/>
        <end position="153"/>
    </location>
</feature>
<proteinExistence type="predicted"/>
<name>A0ABS7QK57_9ACTN</name>
<keyword evidence="3" id="KW-1185">Reference proteome</keyword>
<feature type="transmembrane region" description="Helical" evidence="1">
    <location>
        <begin position="107"/>
        <end position="130"/>
    </location>
</feature>
<sequence>MTPEAFREFFTASAGASGALIGLLFVAITVAPERAHRVETQVEFRVLASAALLVFTNALVLSLVALVPQGSLGYWALLGSVFIVAFAAATARSGVTEGRHQRGRRQHFTLAAGLVVIAAFEAYGGVLLMANPSDRTGGEVLCYIVVADLLLGIGRAWQLTSMRDTGLVSSLRVLAHGEDLPPATDEPESGQ</sequence>
<comment type="caution">
    <text evidence="2">The sequence shown here is derived from an EMBL/GenBank/DDBJ whole genome shotgun (WGS) entry which is preliminary data.</text>
</comment>
<organism evidence="2 3">
    <name type="scientific">Streptantibioticus parmotrematis</name>
    <dbReference type="NCBI Taxonomy" id="2873249"/>
    <lineage>
        <taxon>Bacteria</taxon>
        <taxon>Bacillati</taxon>
        <taxon>Actinomycetota</taxon>
        <taxon>Actinomycetes</taxon>
        <taxon>Kitasatosporales</taxon>
        <taxon>Streptomycetaceae</taxon>
        <taxon>Streptantibioticus</taxon>
    </lineage>
</organism>
<dbReference type="RefSeq" id="WP_222973223.1">
    <property type="nucleotide sequence ID" value="NZ_JAINVZ010000001.1"/>
</dbReference>
<keyword evidence="1" id="KW-0812">Transmembrane</keyword>
<accession>A0ABS7QK57</accession>
<keyword evidence="1" id="KW-0472">Membrane</keyword>
<evidence type="ECO:0000313" key="2">
    <source>
        <dbReference type="EMBL" id="MBY8883569.1"/>
    </source>
</evidence>
<feature type="transmembrane region" description="Helical" evidence="1">
    <location>
        <begin position="12"/>
        <end position="32"/>
    </location>
</feature>
<dbReference type="EMBL" id="JAINVZ010000001">
    <property type="protein sequence ID" value="MBY8883569.1"/>
    <property type="molecule type" value="Genomic_DNA"/>
</dbReference>
<reference evidence="2 3" key="1">
    <citation type="submission" date="2021-08" db="EMBL/GenBank/DDBJ databases">
        <title>Streptomyces sp. PTM05 isolated from lichen.</title>
        <authorList>
            <person name="Somphong A."/>
            <person name="Phongsopitanun W."/>
            <person name="Tanasupawat S."/>
        </authorList>
    </citation>
    <scope>NUCLEOTIDE SEQUENCE [LARGE SCALE GENOMIC DNA]</scope>
    <source>
        <strain evidence="2 3">Ptm05</strain>
    </source>
</reference>
<dbReference type="Proteomes" id="UP001198565">
    <property type="component" value="Unassembled WGS sequence"/>
</dbReference>
<keyword evidence="1" id="KW-1133">Transmembrane helix</keyword>
<feature type="transmembrane region" description="Helical" evidence="1">
    <location>
        <begin position="44"/>
        <end position="66"/>
    </location>
</feature>
<protein>
    <submittedName>
        <fullName evidence="2">Uncharacterized protein</fullName>
    </submittedName>
</protein>
<evidence type="ECO:0000313" key="3">
    <source>
        <dbReference type="Proteomes" id="UP001198565"/>
    </source>
</evidence>
<evidence type="ECO:0000256" key="1">
    <source>
        <dbReference type="SAM" id="Phobius"/>
    </source>
</evidence>